<dbReference type="Proteomes" id="UP000266327">
    <property type="component" value="Unassembled WGS sequence"/>
</dbReference>
<dbReference type="PROSITE" id="PS51742">
    <property type="entry name" value="PPC"/>
    <property type="match status" value="1"/>
</dbReference>
<dbReference type="PANTHER" id="PTHR34988:SF1">
    <property type="entry name" value="DNA-BINDING PROTEIN"/>
    <property type="match status" value="1"/>
</dbReference>
<dbReference type="OrthoDB" id="552202at2"/>
<dbReference type="Pfam" id="PF03479">
    <property type="entry name" value="PCC"/>
    <property type="match status" value="1"/>
</dbReference>
<proteinExistence type="predicted"/>
<protein>
    <submittedName>
        <fullName evidence="2">DNA-binding protein</fullName>
    </submittedName>
</protein>
<name>A0A3A3GD96_9BURK</name>
<dbReference type="GO" id="GO:0003677">
    <property type="term" value="F:DNA binding"/>
    <property type="evidence" value="ECO:0007669"/>
    <property type="project" value="UniProtKB-KW"/>
</dbReference>
<dbReference type="RefSeq" id="WP_119788099.1">
    <property type="nucleotide sequence ID" value="NZ_QYUQ01000002.1"/>
</dbReference>
<comment type="caution">
    <text evidence="2">The sequence shown here is derived from an EMBL/GenBank/DDBJ whole genome shotgun (WGS) entry which is preliminary data.</text>
</comment>
<keyword evidence="3" id="KW-1185">Reference proteome</keyword>
<feature type="domain" description="PPC" evidence="1">
    <location>
        <begin position="1"/>
        <end position="129"/>
    </location>
</feature>
<evidence type="ECO:0000313" key="3">
    <source>
        <dbReference type="Proteomes" id="UP000266327"/>
    </source>
</evidence>
<dbReference type="EMBL" id="QYUQ01000002">
    <property type="protein sequence ID" value="RJG04622.1"/>
    <property type="molecule type" value="Genomic_DNA"/>
</dbReference>
<keyword evidence="2" id="KW-0238">DNA-binding</keyword>
<sequence>MQLLPIRLAPGADLRRALEGAVGSRNTDSAFVVAGIGSLVEATLRYAGESAECKLAGPLEILSISGSLCPAGAHMHMSVSDAFGRVYGGHVCYGNEVRTTAEVLLALLPNGSLTREHDAGTGFNELIVRSPE</sequence>
<organism evidence="2 3">
    <name type="scientific">Noviherbaspirillum sedimenti</name>
    <dbReference type="NCBI Taxonomy" id="2320865"/>
    <lineage>
        <taxon>Bacteria</taxon>
        <taxon>Pseudomonadati</taxon>
        <taxon>Pseudomonadota</taxon>
        <taxon>Betaproteobacteria</taxon>
        <taxon>Burkholderiales</taxon>
        <taxon>Oxalobacteraceae</taxon>
        <taxon>Noviherbaspirillum</taxon>
    </lineage>
</organism>
<evidence type="ECO:0000259" key="1">
    <source>
        <dbReference type="PROSITE" id="PS51742"/>
    </source>
</evidence>
<reference evidence="3" key="1">
    <citation type="submission" date="2018-09" db="EMBL/GenBank/DDBJ databases">
        <authorList>
            <person name="Zhu H."/>
        </authorList>
    </citation>
    <scope>NUCLEOTIDE SEQUENCE [LARGE SCALE GENOMIC DNA]</scope>
    <source>
        <strain evidence="3">K1S02-23</strain>
    </source>
</reference>
<dbReference type="AlphaFoldDB" id="A0A3A3GD96"/>
<dbReference type="SUPFAM" id="SSF117856">
    <property type="entry name" value="AF0104/ALDC/Ptd012-like"/>
    <property type="match status" value="1"/>
</dbReference>
<accession>A0A3A3GD96</accession>
<dbReference type="InterPro" id="IPR005175">
    <property type="entry name" value="PPC_dom"/>
</dbReference>
<dbReference type="Gene3D" id="3.30.1330.80">
    <property type="entry name" value="Hypothetical protein, similar to alpha- acetolactate decarboxylase, domain 2"/>
    <property type="match status" value="1"/>
</dbReference>
<dbReference type="PANTHER" id="PTHR34988">
    <property type="entry name" value="PROTEIN, PUTATIVE-RELATED"/>
    <property type="match status" value="1"/>
</dbReference>
<evidence type="ECO:0000313" key="2">
    <source>
        <dbReference type="EMBL" id="RJG04622.1"/>
    </source>
</evidence>
<dbReference type="CDD" id="cd11378">
    <property type="entry name" value="DUF296"/>
    <property type="match status" value="1"/>
</dbReference>
<gene>
    <name evidence="2" type="ORF">D3878_22915</name>
</gene>